<name>A0A832YXA3_9CREN</name>
<dbReference type="InterPro" id="IPR017896">
    <property type="entry name" value="4Fe4S_Fe-S-bd"/>
</dbReference>
<accession>A0A832YXA3</accession>
<evidence type="ECO:0000259" key="9">
    <source>
        <dbReference type="PROSITE" id="PS51379"/>
    </source>
</evidence>
<keyword evidence="2" id="KW-0004">4Fe-4S</keyword>
<dbReference type="InterPro" id="IPR017900">
    <property type="entry name" value="4Fe4S_Fe_S_CS"/>
</dbReference>
<evidence type="ECO:0000256" key="2">
    <source>
        <dbReference type="ARBA" id="ARBA00022485"/>
    </source>
</evidence>
<sequence length="107" mass="12183">MQGKQLPKWNEIPPGGAILEPGNSVKRPTGDWRTFRPIIDKEKCVRCLLCWVYCPDAAIKIIDEPYRTASGKEWKFSVEVDYTFCKGCGICVEECPVKAIEFVEEVK</sequence>
<dbReference type="InterPro" id="IPR011898">
    <property type="entry name" value="PorD_KorD"/>
</dbReference>
<gene>
    <name evidence="10" type="ORF">EYH02_01210</name>
</gene>
<evidence type="ECO:0000256" key="6">
    <source>
        <dbReference type="ARBA" id="ARBA00023004"/>
    </source>
</evidence>
<proteinExistence type="predicted"/>
<reference evidence="10" key="1">
    <citation type="journal article" date="2020" name="ISME J.">
        <title>Gammaproteobacteria mediating utilization of methyl-, sulfur- and petroleum organic compounds in deep ocean hydrothermal plumes.</title>
        <authorList>
            <person name="Zhou Z."/>
            <person name="Liu Y."/>
            <person name="Pan J."/>
            <person name="Cron B.R."/>
            <person name="Toner B.M."/>
            <person name="Anantharaman K."/>
            <person name="Breier J.A."/>
            <person name="Dick G.J."/>
            <person name="Li M."/>
        </authorList>
    </citation>
    <scope>NUCLEOTIDE SEQUENCE</scope>
    <source>
        <strain evidence="10">SZUA-1435</strain>
    </source>
</reference>
<dbReference type="SUPFAM" id="SSF54862">
    <property type="entry name" value="4Fe-4S ferredoxins"/>
    <property type="match status" value="1"/>
</dbReference>
<dbReference type="PROSITE" id="PS00198">
    <property type="entry name" value="4FE4S_FER_1"/>
    <property type="match status" value="1"/>
</dbReference>
<keyword evidence="5" id="KW-0249">Electron transport</keyword>
<evidence type="ECO:0000256" key="5">
    <source>
        <dbReference type="ARBA" id="ARBA00022982"/>
    </source>
</evidence>
<dbReference type="PANTHER" id="PTHR43724">
    <property type="entry name" value="PYRUVATE SYNTHASE SUBUNIT PORD"/>
    <property type="match status" value="1"/>
</dbReference>
<dbReference type="Proteomes" id="UP000605805">
    <property type="component" value="Unassembled WGS sequence"/>
</dbReference>
<dbReference type="NCBIfam" id="TIGR02179">
    <property type="entry name" value="PorD_KorD"/>
    <property type="match status" value="1"/>
</dbReference>
<dbReference type="GO" id="GO:0046872">
    <property type="term" value="F:metal ion binding"/>
    <property type="evidence" value="ECO:0007669"/>
    <property type="project" value="UniProtKB-KW"/>
</dbReference>
<keyword evidence="6" id="KW-0408">Iron</keyword>
<comment type="cofactor">
    <cofactor evidence="1">
        <name>[4Fe-4S] cluster</name>
        <dbReference type="ChEBI" id="CHEBI:49883"/>
    </cofactor>
</comment>
<dbReference type="Pfam" id="PF14697">
    <property type="entry name" value="Fer4_21"/>
    <property type="match status" value="1"/>
</dbReference>
<evidence type="ECO:0000256" key="7">
    <source>
        <dbReference type="ARBA" id="ARBA00023014"/>
    </source>
</evidence>
<dbReference type="Gene3D" id="3.30.70.20">
    <property type="match status" value="1"/>
</dbReference>
<keyword evidence="7" id="KW-0411">Iron-sulfur</keyword>
<dbReference type="PROSITE" id="PS51379">
    <property type="entry name" value="4FE4S_FER_2"/>
    <property type="match status" value="2"/>
</dbReference>
<dbReference type="PANTHER" id="PTHR43724:SF1">
    <property type="entry name" value="PYRUVATE SYNTHASE SUBUNIT PORD"/>
    <property type="match status" value="1"/>
</dbReference>
<keyword evidence="3" id="KW-0479">Metal-binding</keyword>
<keyword evidence="5" id="KW-0813">Transport</keyword>
<dbReference type="AlphaFoldDB" id="A0A832YXA3"/>
<comment type="caution">
    <text evidence="10">The sequence shown here is derived from an EMBL/GenBank/DDBJ whole genome shotgun (WGS) entry which is preliminary data.</text>
</comment>
<organism evidence="10 11">
    <name type="scientific">Ignisphaera aggregans</name>
    <dbReference type="NCBI Taxonomy" id="334771"/>
    <lineage>
        <taxon>Archaea</taxon>
        <taxon>Thermoproteota</taxon>
        <taxon>Thermoprotei</taxon>
        <taxon>Desulfurococcales</taxon>
        <taxon>Desulfurococcaceae</taxon>
        <taxon>Ignisphaera</taxon>
    </lineage>
</organism>
<protein>
    <submittedName>
        <fullName evidence="10">4Fe-4S dicluster domain-containing protein</fullName>
    </submittedName>
</protein>
<evidence type="ECO:0000256" key="4">
    <source>
        <dbReference type="ARBA" id="ARBA00022737"/>
    </source>
</evidence>
<feature type="domain" description="4Fe-4S ferredoxin-type" evidence="9">
    <location>
        <begin position="35"/>
        <end position="64"/>
    </location>
</feature>
<evidence type="ECO:0000313" key="11">
    <source>
        <dbReference type="Proteomes" id="UP000605805"/>
    </source>
</evidence>
<evidence type="ECO:0000256" key="8">
    <source>
        <dbReference type="SAM" id="MobiDB-lite"/>
    </source>
</evidence>
<evidence type="ECO:0000313" key="10">
    <source>
        <dbReference type="EMBL" id="HIP56681.1"/>
    </source>
</evidence>
<evidence type="ECO:0000256" key="3">
    <source>
        <dbReference type="ARBA" id="ARBA00022723"/>
    </source>
</evidence>
<feature type="domain" description="4Fe-4S ferredoxin-type" evidence="9">
    <location>
        <begin position="76"/>
        <end position="105"/>
    </location>
</feature>
<dbReference type="GO" id="GO:0051539">
    <property type="term" value="F:4 iron, 4 sulfur cluster binding"/>
    <property type="evidence" value="ECO:0007669"/>
    <property type="project" value="UniProtKB-KW"/>
</dbReference>
<keyword evidence="4" id="KW-0677">Repeat</keyword>
<dbReference type="GO" id="GO:0016625">
    <property type="term" value="F:oxidoreductase activity, acting on the aldehyde or oxo group of donors, iron-sulfur protein as acceptor"/>
    <property type="evidence" value="ECO:0007669"/>
    <property type="project" value="InterPro"/>
</dbReference>
<evidence type="ECO:0000256" key="1">
    <source>
        <dbReference type="ARBA" id="ARBA00001966"/>
    </source>
</evidence>
<dbReference type="EMBL" id="DQTV01000029">
    <property type="protein sequence ID" value="HIP56681.1"/>
    <property type="molecule type" value="Genomic_DNA"/>
</dbReference>
<feature type="region of interest" description="Disordered" evidence="8">
    <location>
        <begin position="1"/>
        <end position="25"/>
    </location>
</feature>